<protein>
    <submittedName>
        <fullName evidence="2">Uncharacterized protein</fullName>
    </submittedName>
</protein>
<dbReference type="Gramene" id="PGSC0003DMT400096081">
    <property type="protein sequence ID" value="PGSC0003DMT400096081"/>
    <property type="gene ID" value="PGSC0003DMG400045652"/>
</dbReference>
<feature type="signal peptide" evidence="1">
    <location>
        <begin position="1"/>
        <end position="21"/>
    </location>
</feature>
<name>M1DXN8_SOLTU</name>
<accession>M1DXN8</accession>
<proteinExistence type="predicted"/>
<dbReference type="HOGENOM" id="CLU_1279585_0_0_1"/>
<evidence type="ECO:0000313" key="3">
    <source>
        <dbReference type="Proteomes" id="UP000011115"/>
    </source>
</evidence>
<dbReference type="Proteomes" id="UP000011115">
    <property type="component" value="Unassembled WGS sequence"/>
</dbReference>
<dbReference type="EnsemblPlants" id="PGSC0003DMT400096081">
    <property type="protein sequence ID" value="PGSC0003DMT400096081"/>
    <property type="gene ID" value="PGSC0003DMG400045652"/>
</dbReference>
<feature type="chain" id="PRO_5004013690" evidence="1">
    <location>
        <begin position="22"/>
        <end position="216"/>
    </location>
</feature>
<reference evidence="3" key="1">
    <citation type="journal article" date="2011" name="Nature">
        <title>Genome sequence and analysis of the tuber crop potato.</title>
        <authorList>
            <consortium name="The Potato Genome Sequencing Consortium"/>
        </authorList>
    </citation>
    <scope>NUCLEOTIDE SEQUENCE [LARGE SCALE GENOMIC DNA]</scope>
    <source>
        <strain evidence="3">cv. DM1-3 516 R44</strain>
    </source>
</reference>
<reference evidence="2" key="2">
    <citation type="submission" date="2015-06" db="UniProtKB">
        <authorList>
            <consortium name="EnsemblPlants"/>
        </authorList>
    </citation>
    <scope>IDENTIFICATION</scope>
    <source>
        <strain evidence="2">DM1-3 516 R44</strain>
    </source>
</reference>
<keyword evidence="3" id="KW-1185">Reference proteome</keyword>
<evidence type="ECO:0000313" key="2">
    <source>
        <dbReference type="EnsemblPlants" id="PGSC0003DMT400096081"/>
    </source>
</evidence>
<keyword evidence="1" id="KW-0732">Signal</keyword>
<evidence type="ECO:0000256" key="1">
    <source>
        <dbReference type="SAM" id="SignalP"/>
    </source>
</evidence>
<organism evidence="2 3">
    <name type="scientific">Solanum tuberosum</name>
    <name type="common">Potato</name>
    <dbReference type="NCBI Taxonomy" id="4113"/>
    <lineage>
        <taxon>Eukaryota</taxon>
        <taxon>Viridiplantae</taxon>
        <taxon>Streptophyta</taxon>
        <taxon>Embryophyta</taxon>
        <taxon>Tracheophyta</taxon>
        <taxon>Spermatophyta</taxon>
        <taxon>Magnoliopsida</taxon>
        <taxon>eudicotyledons</taxon>
        <taxon>Gunneridae</taxon>
        <taxon>Pentapetalae</taxon>
        <taxon>asterids</taxon>
        <taxon>lamiids</taxon>
        <taxon>Solanales</taxon>
        <taxon>Solanaceae</taxon>
        <taxon>Solanoideae</taxon>
        <taxon>Solaneae</taxon>
        <taxon>Solanum</taxon>
    </lineage>
</organism>
<dbReference type="AlphaFoldDB" id="M1DXN8"/>
<sequence length="216" mass="23942">MEMRLIFSCLRSVLLVAIIEALSRELEVCSAARRSYWNSGEGEMAAWWPKGCNFADFTGSPDSGFVAVRGGFICGTSPEKMELWCSLWLPELEKKGKIRLFTICAAADHSASLVEIANQLDDLPFGVNFSAMRRLILFSADLILSFRDQHTGTKGENFSAMRRLILFSADLILSFRDQHTGTKGEVRPFDDSPSGLGDPQAFISSLFSAFSFLFAT</sequence>
<dbReference type="InParanoid" id="M1DXN8"/>
<dbReference type="PaxDb" id="4113-PGSC0003DMT400096081"/>